<keyword evidence="9" id="KW-1185">Reference proteome</keyword>
<evidence type="ECO:0000256" key="4">
    <source>
        <dbReference type="ARBA" id="ARBA00022989"/>
    </source>
</evidence>
<dbReference type="EMBL" id="JALHAT010000030">
    <property type="protein sequence ID" value="MCJ1961995.1"/>
    <property type="molecule type" value="Genomic_DNA"/>
</dbReference>
<feature type="domain" description="EamA" evidence="7">
    <location>
        <begin position="166"/>
        <end position="299"/>
    </location>
</feature>
<feature type="transmembrane region" description="Helical" evidence="6">
    <location>
        <begin position="49"/>
        <end position="67"/>
    </location>
</feature>
<accession>A0ABT0AFL8</accession>
<evidence type="ECO:0000313" key="9">
    <source>
        <dbReference type="Proteomes" id="UP001162802"/>
    </source>
</evidence>
<dbReference type="PANTHER" id="PTHR32322:SF18">
    <property type="entry name" value="S-ADENOSYLMETHIONINE_S-ADENOSYLHOMOCYSTEINE TRANSPORTER"/>
    <property type="match status" value="1"/>
</dbReference>
<feature type="transmembrane region" description="Helical" evidence="6">
    <location>
        <begin position="195"/>
        <end position="214"/>
    </location>
</feature>
<keyword evidence="4 6" id="KW-1133">Transmembrane helix</keyword>
<dbReference type="InterPro" id="IPR050638">
    <property type="entry name" value="AA-Vitamin_Transporters"/>
</dbReference>
<dbReference type="InterPro" id="IPR037185">
    <property type="entry name" value="EmrE-like"/>
</dbReference>
<feature type="transmembrane region" description="Helical" evidence="6">
    <location>
        <begin position="133"/>
        <end position="151"/>
    </location>
</feature>
<name>A0ABT0AFL8_9SPHN</name>
<dbReference type="PANTHER" id="PTHR32322">
    <property type="entry name" value="INNER MEMBRANE TRANSPORTER"/>
    <property type="match status" value="1"/>
</dbReference>
<feature type="transmembrane region" description="Helical" evidence="6">
    <location>
        <begin position="284"/>
        <end position="304"/>
    </location>
</feature>
<dbReference type="RefSeq" id="WP_243801579.1">
    <property type="nucleotide sequence ID" value="NZ_JALHAT010000030.1"/>
</dbReference>
<reference evidence="8" key="1">
    <citation type="submission" date="2022-03" db="EMBL/GenBank/DDBJ databases">
        <title>Identification of a novel bacterium isolated from mangrove sediments.</title>
        <authorList>
            <person name="Pan X."/>
        </authorList>
    </citation>
    <scope>NUCLEOTIDE SEQUENCE</scope>
    <source>
        <strain evidence="8">B2637</strain>
    </source>
</reference>
<feature type="transmembrane region" description="Helical" evidence="6">
    <location>
        <begin position="79"/>
        <end position="97"/>
    </location>
</feature>
<comment type="subcellular location">
    <subcellularLocation>
        <location evidence="1">Cell membrane</location>
        <topology evidence="1">Multi-pass membrane protein</topology>
    </subcellularLocation>
</comment>
<proteinExistence type="predicted"/>
<organism evidence="8 9">
    <name type="scientific">Novosphingobium mangrovi</name>
    <name type="common">ex Hu et al. 2023</name>
    <dbReference type="NCBI Taxonomy" id="2930094"/>
    <lineage>
        <taxon>Bacteria</taxon>
        <taxon>Pseudomonadati</taxon>
        <taxon>Pseudomonadota</taxon>
        <taxon>Alphaproteobacteria</taxon>
        <taxon>Sphingomonadales</taxon>
        <taxon>Sphingomonadaceae</taxon>
        <taxon>Novosphingobium</taxon>
    </lineage>
</organism>
<evidence type="ECO:0000259" key="7">
    <source>
        <dbReference type="Pfam" id="PF00892"/>
    </source>
</evidence>
<protein>
    <submittedName>
        <fullName evidence="8">DMT family transporter</fullName>
    </submittedName>
</protein>
<dbReference type="SUPFAM" id="SSF103481">
    <property type="entry name" value="Multidrug resistance efflux transporter EmrE"/>
    <property type="match status" value="2"/>
</dbReference>
<keyword evidence="5 6" id="KW-0472">Membrane</keyword>
<sequence length="319" mass="33663">MADSSPSPPASSSALRPFLMLGLVMLFWAGNSIVGRAVRADIPPFTLAFGRWVIAVLFVAPLALPKLRAQWHEVRARAGWLILLGFLGVVCFNSFVYSGLHHTSATNALLLQAAVPTCVLLFDFLLFRGRPAALQVAGVAVSTLGVLFIVFRGDWAAVEALEIGGLGDALILCGVVCWAFYTVLLRKKPAVDAPVFVFLTFLLGAIALAPLAAFEGARGLTVAWSWPVVGAFFYVGLFPSVLAYFIYIAATMQLGPARAGQGITLMPLFGALLSALLLGEDIALFHAVGMGLILVGIVLGAFALRAGAKSPVALRAPRG</sequence>
<feature type="transmembrane region" description="Helical" evidence="6">
    <location>
        <begin position="226"/>
        <end position="247"/>
    </location>
</feature>
<keyword evidence="3 6" id="KW-0812">Transmembrane</keyword>
<evidence type="ECO:0000313" key="8">
    <source>
        <dbReference type="EMBL" id="MCJ1961995.1"/>
    </source>
</evidence>
<evidence type="ECO:0000256" key="3">
    <source>
        <dbReference type="ARBA" id="ARBA00022692"/>
    </source>
</evidence>
<dbReference type="InterPro" id="IPR000620">
    <property type="entry name" value="EamA_dom"/>
</dbReference>
<dbReference type="Proteomes" id="UP001162802">
    <property type="component" value="Unassembled WGS sequence"/>
</dbReference>
<keyword evidence="2" id="KW-1003">Cell membrane</keyword>
<feature type="transmembrane region" description="Helical" evidence="6">
    <location>
        <begin position="109"/>
        <end position="126"/>
    </location>
</feature>
<evidence type="ECO:0000256" key="2">
    <source>
        <dbReference type="ARBA" id="ARBA00022475"/>
    </source>
</evidence>
<evidence type="ECO:0000256" key="6">
    <source>
        <dbReference type="SAM" id="Phobius"/>
    </source>
</evidence>
<evidence type="ECO:0000256" key="1">
    <source>
        <dbReference type="ARBA" id="ARBA00004651"/>
    </source>
</evidence>
<feature type="domain" description="EamA" evidence="7">
    <location>
        <begin position="19"/>
        <end position="150"/>
    </location>
</feature>
<evidence type="ECO:0000256" key="5">
    <source>
        <dbReference type="ARBA" id="ARBA00023136"/>
    </source>
</evidence>
<dbReference type="Pfam" id="PF00892">
    <property type="entry name" value="EamA"/>
    <property type="match status" value="2"/>
</dbReference>
<gene>
    <name evidence="8" type="ORF">MTR65_14965</name>
</gene>
<feature type="transmembrane region" description="Helical" evidence="6">
    <location>
        <begin position="163"/>
        <end position="183"/>
    </location>
</feature>
<comment type="caution">
    <text evidence="8">The sequence shown here is derived from an EMBL/GenBank/DDBJ whole genome shotgun (WGS) entry which is preliminary data.</text>
</comment>